<dbReference type="EMBL" id="AJ966734">
    <property type="protein sequence ID" value="CAI84904.1"/>
    <property type="molecule type" value="Genomic_DNA"/>
</dbReference>
<reference evidence="1" key="1">
    <citation type="journal article" date="2008" name="BMC Genomics">
        <title>The abundant extrachromosomal DNA content of the Spiroplasma citri GII3-3X genome.</title>
        <authorList>
            <person name="Saillard C."/>
            <person name="Carle P."/>
            <person name="Duret-Nurbel S."/>
            <person name="Henri R."/>
            <person name="Killiny N."/>
            <person name="Carrere S."/>
            <person name="Gouzy J."/>
            <person name="Bove J.M."/>
            <person name="Renaudin J."/>
            <person name="Foissac X."/>
        </authorList>
    </citation>
    <scope>NUCLEOTIDE SEQUENCE [LARGE SCALE GENOMIC DNA]</scope>
    <source>
        <strain evidence="1">GII3</strain>
        <plasmid evidence="1">pSciA</plasmid>
    </source>
</reference>
<dbReference type="RefSeq" id="WP_011310411.1">
    <property type="nucleotide sequence ID" value="NC_007386.1"/>
</dbReference>
<name>Q3ZVR5_SPICI</name>
<evidence type="ECO:0000313" key="1">
    <source>
        <dbReference type="EMBL" id="CAI84904.1"/>
    </source>
</evidence>
<sequence length="129" mass="15033">MTVKKGSLFENIKNSINSVDKSFQPKNNLVNDNIMTVKKGSLFENIKNSINSTSNNFKHQFTEKEIFNNIDNKNDGIIENKKIIKTISVDEKTQMILNELKRLNYKINLSQLVRREVAKIYEELIKEIK</sequence>
<accession>Q3ZVR5</accession>
<gene>
    <name evidence="1" type="primary">pSciA_03</name>
</gene>
<proteinExistence type="predicted"/>
<dbReference type="AlphaFoldDB" id="Q3ZVR5"/>
<protein>
    <submittedName>
        <fullName evidence="1">Uncharacterized protein</fullName>
    </submittedName>
</protein>
<organism evidence="1">
    <name type="scientific">Spiroplasma citri</name>
    <dbReference type="NCBI Taxonomy" id="2133"/>
    <lineage>
        <taxon>Bacteria</taxon>
        <taxon>Bacillati</taxon>
        <taxon>Mycoplasmatota</taxon>
        <taxon>Mollicutes</taxon>
        <taxon>Entomoplasmatales</taxon>
        <taxon>Spiroplasmataceae</taxon>
        <taxon>Spiroplasma</taxon>
    </lineage>
</organism>
<geneLocation type="plasmid" evidence="1">
    <name>pSciA</name>
</geneLocation>
<keyword evidence="1" id="KW-0614">Plasmid</keyword>